<dbReference type="SMART" id="SM00028">
    <property type="entry name" value="TPR"/>
    <property type="match status" value="3"/>
</dbReference>
<name>A0A8K0G1J9_IGNLU</name>
<dbReference type="Proteomes" id="UP000801492">
    <property type="component" value="Unassembled WGS sequence"/>
</dbReference>
<dbReference type="GO" id="GO:0003341">
    <property type="term" value="P:cilium movement"/>
    <property type="evidence" value="ECO:0007669"/>
    <property type="project" value="TreeGrafter"/>
</dbReference>
<evidence type="ECO:0000256" key="2">
    <source>
        <dbReference type="ARBA" id="ARBA00022490"/>
    </source>
</evidence>
<comment type="subcellular location">
    <subcellularLocation>
        <location evidence="1">Cytoplasm</location>
    </subcellularLocation>
</comment>
<evidence type="ECO:0000256" key="3">
    <source>
        <dbReference type="ARBA" id="ARBA00022737"/>
    </source>
</evidence>
<dbReference type="AlphaFoldDB" id="A0A8K0G1J9"/>
<reference evidence="7" key="1">
    <citation type="submission" date="2019-08" db="EMBL/GenBank/DDBJ databases">
        <title>The genome of the North American firefly Photinus pyralis.</title>
        <authorList>
            <consortium name="Photinus pyralis genome working group"/>
            <person name="Fallon T.R."/>
            <person name="Sander Lower S.E."/>
            <person name="Weng J.-K."/>
        </authorList>
    </citation>
    <scope>NUCLEOTIDE SEQUENCE</scope>
    <source>
        <strain evidence="7">TRF0915ILg1</strain>
        <tissue evidence="7">Whole body</tissue>
    </source>
</reference>
<comment type="function">
    <text evidence="6">Axonemal protein which is implicated in axonemal and/or peri-axonemal structure assembly and regulates flagellum assembly and beating and therefore sperm motility.</text>
</comment>
<keyword evidence="2" id="KW-0963">Cytoplasm</keyword>
<dbReference type="GO" id="GO:0005737">
    <property type="term" value="C:cytoplasm"/>
    <property type="evidence" value="ECO:0007669"/>
    <property type="project" value="UniProtKB-SubCell"/>
</dbReference>
<dbReference type="GO" id="GO:0005929">
    <property type="term" value="C:cilium"/>
    <property type="evidence" value="ECO:0007669"/>
    <property type="project" value="TreeGrafter"/>
</dbReference>
<dbReference type="InterPro" id="IPR011990">
    <property type="entry name" value="TPR-like_helical_dom_sf"/>
</dbReference>
<dbReference type="SUPFAM" id="SSF48452">
    <property type="entry name" value="TPR-like"/>
    <property type="match status" value="1"/>
</dbReference>
<sequence>MTSIEMLPPTKRDRLKKQAKLEVKKKLREALPILTRNEIRRVRLPYHEALLLELEEDGYTSSAEFLKQLIQYQEDMRREHGPDSVVSSRPRLLDCRKELDRLYSGLKTAEGAHYIDNIGAECDELIKLGVMFALGLQDWWWLGEQLLIQAVNVSSSFQKDGGRREAINRYIFGKFILENLLDPDRAKEELIAARQLSTGKPWTAKKEIGYKQDTVLIESCILLYKALLAEAKEVMKYDPLKAARICAIARKRANDACDRHGEAEALMIQGLCEMEAGDASAAVESFLKVLIFHTKAGRLNGICEARIHIALAFLKIGKFSDTLSHLEALLKFAEENNLHYYVAQALRFLGEYYLNQGMPNIATPLLIKALNIFHEIEDLLNREQARNLAAISAGQELIQKYTELILKCGKEGLKGHAHVLKLVRWKDIRELFWTEGEESSSGSRSVESFEQSLTTLSEQQFLNWEPDDGEYEEVGEEFATELEMIKEVTSDDELDY</sequence>
<accession>A0A8K0G1J9</accession>
<dbReference type="EMBL" id="VTPC01090598">
    <property type="protein sequence ID" value="KAF2882661.1"/>
    <property type="molecule type" value="Genomic_DNA"/>
</dbReference>
<dbReference type="Gene3D" id="1.25.40.10">
    <property type="entry name" value="Tetratricopeptide repeat domain"/>
    <property type="match status" value="1"/>
</dbReference>
<keyword evidence="8" id="KW-1185">Reference proteome</keyword>
<evidence type="ECO:0000256" key="4">
    <source>
        <dbReference type="ARBA" id="ARBA00022803"/>
    </source>
</evidence>
<dbReference type="InterPro" id="IPR051476">
    <property type="entry name" value="Bac_ResReg_Asp_Phosphatase"/>
</dbReference>
<dbReference type="InterPro" id="IPR019734">
    <property type="entry name" value="TPR_rpt"/>
</dbReference>
<organism evidence="7 8">
    <name type="scientific">Ignelater luminosus</name>
    <name type="common">Cucubano</name>
    <name type="synonym">Pyrophorus luminosus</name>
    <dbReference type="NCBI Taxonomy" id="2038154"/>
    <lineage>
        <taxon>Eukaryota</taxon>
        <taxon>Metazoa</taxon>
        <taxon>Ecdysozoa</taxon>
        <taxon>Arthropoda</taxon>
        <taxon>Hexapoda</taxon>
        <taxon>Insecta</taxon>
        <taxon>Pterygota</taxon>
        <taxon>Neoptera</taxon>
        <taxon>Endopterygota</taxon>
        <taxon>Coleoptera</taxon>
        <taxon>Polyphaga</taxon>
        <taxon>Elateriformia</taxon>
        <taxon>Elateroidea</taxon>
        <taxon>Elateridae</taxon>
        <taxon>Agrypninae</taxon>
        <taxon>Pyrophorini</taxon>
        <taxon>Ignelater</taxon>
    </lineage>
</organism>
<proteinExistence type="predicted"/>
<keyword evidence="4" id="KW-0802">TPR repeat</keyword>
<comment type="caution">
    <text evidence="7">The sequence shown here is derived from an EMBL/GenBank/DDBJ whole genome shotgun (WGS) entry which is preliminary data.</text>
</comment>
<evidence type="ECO:0000256" key="1">
    <source>
        <dbReference type="ARBA" id="ARBA00004496"/>
    </source>
</evidence>
<gene>
    <name evidence="7" type="ORF">ILUMI_23525</name>
</gene>
<protein>
    <recommendedName>
        <fullName evidence="5">Tetratricopeptide repeat protein 29</fullName>
    </recommendedName>
</protein>
<evidence type="ECO:0000313" key="7">
    <source>
        <dbReference type="EMBL" id="KAF2882661.1"/>
    </source>
</evidence>
<evidence type="ECO:0000313" key="8">
    <source>
        <dbReference type="Proteomes" id="UP000801492"/>
    </source>
</evidence>
<evidence type="ECO:0000256" key="5">
    <source>
        <dbReference type="ARBA" id="ARBA00040665"/>
    </source>
</evidence>
<keyword evidence="3" id="KW-0677">Repeat</keyword>
<dbReference type="OrthoDB" id="7594656at2759"/>
<dbReference type="PANTHER" id="PTHR46630">
    <property type="entry name" value="TETRATRICOPEPTIDE REPEAT PROTEIN 29"/>
    <property type="match status" value="1"/>
</dbReference>
<dbReference type="PANTHER" id="PTHR46630:SF1">
    <property type="entry name" value="TETRATRICOPEPTIDE REPEAT PROTEIN 29"/>
    <property type="match status" value="1"/>
</dbReference>
<evidence type="ECO:0000256" key="6">
    <source>
        <dbReference type="ARBA" id="ARBA00044739"/>
    </source>
</evidence>